<dbReference type="OrthoDB" id="1708389at2759"/>
<feature type="region of interest" description="Disordered" evidence="1">
    <location>
        <begin position="65"/>
        <end position="88"/>
    </location>
</feature>
<accession>A0A2C5XUV4</accession>
<organism evidence="2 3">
    <name type="scientific">Ophiocordyceps camponoti-rufipedis</name>
    <dbReference type="NCBI Taxonomy" id="2004952"/>
    <lineage>
        <taxon>Eukaryota</taxon>
        <taxon>Fungi</taxon>
        <taxon>Dikarya</taxon>
        <taxon>Ascomycota</taxon>
        <taxon>Pezizomycotina</taxon>
        <taxon>Sordariomycetes</taxon>
        <taxon>Hypocreomycetidae</taxon>
        <taxon>Hypocreales</taxon>
        <taxon>Ophiocordycipitaceae</taxon>
        <taxon>Ophiocordyceps</taxon>
    </lineage>
</organism>
<dbReference type="AlphaFoldDB" id="A0A2C5XUV4"/>
<gene>
    <name evidence="2" type="ORF">CDD80_2383</name>
</gene>
<dbReference type="PANTHER" id="PTHR38694">
    <property type="entry name" value="CONSERVED EXPRESSED PROTEIN"/>
    <property type="match status" value="1"/>
</dbReference>
<evidence type="ECO:0000313" key="2">
    <source>
        <dbReference type="EMBL" id="PHH58401.1"/>
    </source>
</evidence>
<evidence type="ECO:0000256" key="1">
    <source>
        <dbReference type="SAM" id="MobiDB-lite"/>
    </source>
</evidence>
<keyword evidence="3" id="KW-1185">Reference proteome</keyword>
<dbReference type="STRING" id="2004952.A0A2C5XUV4"/>
<dbReference type="InterPro" id="IPR021709">
    <property type="entry name" value="DUF3292"/>
</dbReference>
<name>A0A2C5XUV4_9HYPO</name>
<dbReference type="Pfam" id="PF11696">
    <property type="entry name" value="DUF3292"/>
    <property type="match status" value="1"/>
</dbReference>
<sequence>MIKVGGLGWKSKMVVGWALDGHVVDGLVVKTKTGEQRHLTAVMVRDELFNRLVAIGSQMWENRSFSVRPSGSIPSSDRSSICHPSGGR</sequence>
<dbReference type="EMBL" id="NJES01002172">
    <property type="protein sequence ID" value="PHH58401.1"/>
    <property type="molecule type" value="Genomic_DNA"/>
</dbReference>
<reference evidence="2 3" key="1">
    <citation type="submission" date="2017-06" db="EMBL/GenBank/DDBJ databases">
        <title>Ant-infecting Ophiocordyceps genomes reveal a high diversity of potential behavioral manipulation genes and a possible major role for enterotoxins.</title>
        <authorList>
            <person name="De Bekker C."/>
            <person name="Evans H.C."/>
            <person name="Brachmann A."/>
            <person name="Hughes D.P."/>
        </authorList>
    </citation>
    <scope>NUCLEOTIDE SEQUENCE [LARGE SCALE GENOMIC DNA]</scope>
    <source>
        <strain evidence="2 3">Map16</strain>
    </source>
</reference>
<dbReference type="Proteomes" id="UP000226431">
    <property type="component" value="Unassembled WGS sequence"/>
</dbReference>
<evidence type="ECO:0000313" key="3">
    <source>
        <dbReference type="Proteomes" id="UP000226431"/>
    </source>
</evidence>
<protein>
    <submittedName>
        <fullName evidence="2">Uncharacterized protein</fullName>
    </submittedName>
</protein>
<comment type="caution">
    <text evidence="2">The sequence shown here is derived from an EMBL/GenBank/DDBJ whole genome shotgun (WGS) entry which is preliminary data.</text>
</comment>
<feature type="compositionally biased region" description="Low complexity" evidence="1">
    <location>
        <begin position="68"/>
        <end position="81"/>
    </location>
</feature>
<proteinExistence type="predicted"/>
<dbReference type="PANTHER" id="PTHR38694:SF1">
    <property type="entry name" value="PEROXIN DOMAIN-CONTAINING PROTEIN"/>
    <property type="match status" value="1"/>
</dbReference>